<accession>A0A2A4I8F1</accession>
<dbReference type="Pfam" id="PF06674">
    <property type="entry name" value="DUF1176"/>
    <property type="match status" value="1"/>
</dbReference>
<feature type="compositionally biased region" description="Low complexity" evidence="1">
    <location>
        <begin position="22"/>
        <end position="54"/>
    </location>
</feature>
<evidence type="ECO:0000313" key="3">
    <source>
        <dbReference type="EMBL" id="PCG14779.1"/>
    </source>
</evidence>
<sequence>MRWTAYGATAAIGMLAACSSPAPDAAPTNRTATATTAAPTPTPTTAADTHTRPAPAEPRTFRDWAVACDNGARCTMASLAPGDAGDFPAFTLSVARDAGPAGGFALSLSAIEEKPAPAAIVVDGRSFALAGDGLTGARAAAVVAAMANGRAMQVRGRDGAALGAVSLAGASAALRYLDDRQGRVGTVTAAVARGTAPAARVPAAPALPVVVAPTPAGRPAAITPALLAAMQATGRCETKRPDGEPWTAEAHALGGGATLVLLPCSMGAYNEVQALFVVRDGKPAPARVDAPAGFAASGADPETPVPSVVNATFDGGVLSSYAKGRGLGDCGVAQAFVWDGAMLRLTDQNEMRECRGNPEFLPLWRVRVVRR</sequence>
<evidence type="ECO:0008006" key="5">
    <source>
        <dbReference type="Google" id="ProtNLM"/>
    </source>
</evidence>
<evidence type="ECO:0000256" key="2">
    <source>
        <dbReference type="SAM" id="SignalP"/>
    </source>
</evidence>
<proteinExistence type="predicted"/>
<dbReference type="RefSeq" id="WP_096640890.1">
    <property type="nucleotide sequence ID" value="NZ_NWVC01000003.1"/>
</dbReference>
<dbReference type="InterPro" id="IPR009560">
    <property type="entry name" value="DUF1176"/>
</dbReference>
<dbReference type="EMBL" id="NWVC01000003">
    <property type="protein sequence ID" value="PCG14779.1"/>
    <property type="molecule type" value="Genomic_DNA"/>
</dbReference>
<dbReference type="PROSITE" id="PS51257">
    <property type="entry name" value="PROKAR_LIPOPROTEIN"/>
    <property type="match status" value="1"/>
</dbReference>
<keyword evidence="2" id="KW-0732">Signal</keyword>
<feature type="signal peptide" evidence="2">
    <location>
        <begin position="1"/>
        <end position="25"/>
    </location>
</feature>
<feature type="chain" id="PRO_5012720402" description="DUF1176 domain-containing protein" evidence="2">
    <location>
        <begin position="26"/>
        <end position="371"/>
    </location>
</feature>
<feature type="region of interest" description="Disordered" evidence="1">
    <location>
        <begin position="22"/>
        <end position="58"/>
    </location>
</feature>
<dbReference type="Proteomes" id="UP000218323">
    <property type="component" value="Unassembled WGS sequence"/>
</dbReference>
<protein>
    <recommendedName>
        <fullName evidence="5">DUF1176 domain-containing protein</fullName>
    </recommendedName>
</protein>
<dbReference type="AlphaFoldDB" id="A0A2A4I8F1"/>
<reference evidence="3 4" key="1">
    <citation type="submission" date="2017-09" db="EMBL/GenBank/DDBJ databases">
        <title>Sphingomonas adhaesiva DSM 7418, whole genome shotgun sequence.</title>
        <authorList>
            <person name="Feng G."/>
            <person name="Zhu H."/>
        </authorList>
    </citation>
    <scope>NUCLEOTIDE SEQUENCE [LARGE SCALE GENOMIC DNA]</scope>
    <source>
        <strain evidence="3 4">DSM 7418</strain>
    </source>
</reference>
<evidence type="ECO:0000256" key="1">
    <source>
        <dbReference type="SAM" id="MobiDB-lite"/>
    </source>
</evidence>
<comment type="caution">
    <text evidence="3">The sequence shown here is derived from an EMBL/GenBank/DDBJ whole genome shotgun (WGS) entry which is preliminary data.</text>
</comment>
<gene>
    <name evidence="3" type="ORF">COA07_08075</name>
</gene>
<organism evidence="3 4">
    <name type="scientific">Sphingomonas adhaesiva</name>
    <dbReference type="NCBI Taxonomy" id="28212"/>
    <lineage>
        <taxon>Bacteria</taxon>
        <taxon>Pseudomonadati</taxon>
        <taxon>Pseudomonadota</taxon>
        <taxon>Alphaproteobacteria</taxon>
        <taxon>Sphingomonadales</taxon>
        <taxon>Sphingomonadaceae</taxon>
        <taxon>Sphingomonas</taxon>
    </lineage>
</organism>
<evidence type="ECO:0000313" key="4">
    <source>
        <dbReference type="Proteomes" id="UP000218323"/>
    </source>
</evidence>
<keyword evidence="4" id="KW-1185">Reference proteome</keyword>
<name>A0A2A4I8F1_9SPHN</name>